<dbReference type="InterPro" id="IPR011014">
    <property type="entry name" value="MscS_channel_TM-2"/>
</dbReference>
<evidence type="ECO:0000259" key="8">
    <source>
        <dbReference type="Pfam" id="PF00924"/>
    </source>
</evidence>
<feature type="transmembrane region" description="Helical" evidence="7">
    <location>
        <begin position="28"/>
        <end position="49"/>
    </location>
</feature>
<feature type="transmembrane region" description="Helical" evidence="7">
    <location>
        <begin position="69"/>
        <end position="90"/>
    </location>
</feature>
<comment type="similarity">
    <text evidence="2">Belongs to the MscS (TC 1.A.23) family.</text>
</comment>
<dbReference type="Gene3D" id="3.30.70.100">
    <property type="match status" value="1"/>
</dbReference>
<dbReference type="SUPFAM" id="SSF82689">
    <property type="entry name" value="Mechanosensitive channel protein MscS (YggB), C-terminal domain"/>
    <property type="match status" value="1"/>
</dbReference>
<dbReference type="Proteomes" id="UP001324993">
    <property type="component" value="Chromosome"/>
</dbReference>
<dbReference type="Gene3D" id="1.10.287.1260">
    <property type="match status" value="1"/>
</dbReference>
<dbReference type="Pfam" id="PF05552">
    <property type="entry name" value="MS_channel_1st_1"/>
    <property type="match status" value="1"/>
</dbReference>
<feature type="domain" description="Mechanosensitive ion channel MscS" evidence="8">
    <location>
        <begin position="118"/>
        <end position="183"/>
    </location>
</feature>
<keyword evidence="3" id="KW-1003">Cell membrane</keyword>
<evidence type="ECO:0000256" key="4">
    <source>
        <dbReference type="ARBA" id="ARBA00022692"/>
    </source>
</evidence>
<comment type="subcellular location">
    <subcellularLocation>
        <location evidence="1">Cell membrane</location>
        <topology evidence="1">Multi-pass membrane protein</topology>
    </subcellularLocation>
</comment>
<dbReference type="InterPro" id="IPR049278">
    <property type="entry name" value="MS_channel_C"/>
</dbReference>
<dbReference type="SUPFAM" id="SSF50182">
    <property type="entry name" value="Sm-like ribonucleoproteins"/>
    <property type="match status" value="1"/>
</dbReference>
<dbReference type="InterPro" id="IPR010920">
    <property type="entry name" value="LSM_dom_sf"/>
</dbReference>
<dbReference type="Gene3D" id="2.30.30.60">
    <property type="match status" value="1"/>
</dbReference>
<accession>A0ABZ0RKJ5</accession>
<organism evidence="10 11">
    <name type="scientific">Coraliomargarita algicola</name>
    <dbReference type="NCBI Taxonomy" id="3092156"/>
    <lineage>
        <taxon>Bacteria</taxon>
        <taxon>Pseudomonadati</taxon>
        <taxon>Verrucomicrobiota</taxon>
        <taxon>Opitutia</taxon>
        <taxon>Puniceicoccales</taxon>
        <taxon>Coraliomargaritaceae</taxon>
        <taxon>Coraliomargarita</taxon>
    </lineage>
</organism>
<dbReference type="RefSeq" id="WP_319832320.1">
    <property type="nucleotide sequence ID" value="NZ_CP138858.1"/>
</dbReference>
<evidence type="ECO:0000256" key="7">
    <source>
        <dbReference type="SAM" id="Phobius"/>
    </source>
</evidence>
<dbReference type="EMBL" id="CP138858">
    <property type="protein sequence ID" value="WPJ95437.1"/>
    <property type="molecule type" value="Genomic_DNA"/>
</dbReference>
<evidence type="ECO:0000256" key="5">
    <source>
        <dbReference type="ARBA" id="ARBA00022989"/>
    </source>
</evidence>
<sequence>MPQEASEIIAATGPVAEPTIIEKVIDGLALYGMKIIAAVLILVVGLWVAKKVRSCFVSTLQKREVDPTLVGFFASLIYGALVIFIVIAAIGKLGVQTTSFVAVIGAAGLAVGLALQGSLSNFAAGVLLILFKPFKAGDFVKAGGEAGVIVEVGILTTEMKTPDNIQIIMPNSSIMGGSITNVSAHPTRRVDMTVGVGYGDDLNKAKKIMEDLLAADERVLKDPAVTIAVANLGDSSVDFVVRPWVKSADYWAVKFDFTKAVKEKFDAEGISIPFPQRDIHVFQENAS</sequence>
<proteinExistence type="inferred from homology"/>
<keyword evidence="6 7" id="KW-0472">Membrane</keyword>
<reference evidence="10 11" key="1">
    <citation type="submission" date="2023-11" db="EMBL/GenBank/DDBJ databases">
        <title>Coraliomargarita sp. nov., isolated from marine algae.</title>
        <authorList>
            <person name="Lee J.K."/>
            <person name="Baek J.H."/>
            <person name="Kim J.M."/>
            <person name="Choi D.G."/>
            <person name="Jeon C.O."/>
        </authorList>
    </citation>
    <scope>NUCLEOTIDE SEQUENCE [LARGE SCALE GENOMIC DNA]</scope>
    <source>
        <strain evidence="10 11">J2-16</strain>
    </source>
</reference>
<protein>
    <submittedName>
        <fullName evidence="10">Mechanosensitive ion channel</fullName>
    </submittedName>
</protein>
<evidence type="ECO:0000256" key="2">
    <source>
        <dbReference type="ARBA" id="ARBA00008017"/>
    </source>
</evidence>
<evidence type="ECO:0000259" key="9">
    <source>
        <dbReference type="Pfam" id="PF21082"/>
    </source>
</evidence>
<dbReference type="Pfam" id="PF00924">
    <property type="entry name" value="MS_channel_2nd"/>
    <property type="match status" value="1"/>
</dbReference>
<evidence type="ECO:0000256" key="1">
    <source>
        <dbReference type="ARBA" id="ARBA00004651"/>
    </source>
</evidence>
<evidence type="ECO:0000313" key="11">
    <source>
        <dbReference type="Proteomes" id="UP001324993"/>
    </source>
</evidence>
<evidence type="ECO:0000256" key="3">
    <source>
        <dbReference type="ARBA" id="ARBA00022475"/>
    </source>
</evidence>
<dbReference type="PANTHER" id="PTHR30221:SF1">
    <property type="entry name" value="SMALL-CONDUCTANCE MECHANOSENSITIVE CHANNEL"/>
    <property type="match status" value="1"/>
</dbReference>
<gene>
    <name evidence="10" type="ORF">SH580_18620</name>
</gene>
<dbReference type="PANTHER" id="PTHR30221">
    <property type="entry name" value="SMALL-CONDUCTANCE MECHANOSENSITIVE CHANNEL"/>
    <property type="match status" value="1"/>
</dbReference>
<dbReference type="InterPro" id="IPR011066">
    <property type="entry name" value="MscS_channel_C_sf"/>
</dbReference>
<dbReference type="Pfam" id="PF21082">
    <property type="entry name" value="MS_channel_3rd"/>
    <property type="match status" value="1"/>
</dbReference>
<name>A0ABZ0RKJ5_9BACT</name>
<feature type="transmembrane region" description="Helical" evidence="7">
    <location>
        <begin position="102"/>
        <end position="131"/>
    </location>
</feature>
<dbReference type="InterPro" id="IPR045275">
    <property type="entry name" value="MscS_archaea/bacteria_type"/>
</dbReference>
<keyword evidence="5 7" id="KW-1133">Transmembrane helix</keyword>
<evidence type="ECO:0000313" key="10">
    <source>
        <dbReference type="EMBL" id="WPJ95437.1"/>
    </source>
</evidence>
<keyword evidence="11" id="KW-1185">Reference proteome</keyword>
<dbReference type="SUPFAM" id="SSF82861">
    <property type="entry name" value="Mechanosensitive channel protein MscS (YggB), transmembrane region"/>
    <property type="match status" value="1"/>
</dbReference>
<keyword evidence="4 7" id="KW-0812">Transmembrane</keyword>
<feature type="domain" description="Mechanosensitive ion channel MscS C-terminal" evidence="9">
    <location>
        <begin position="190"/>
        <end position="272"/>
    </location>
</feature>
<evidence type="ECO:0000256" key="6">
    <source>
        <dbReference type="ARBA" id="ARBA00023136"/>
    </source>
</evidence>
<dbReference type="InterPro" id="IPR006685">
    <property type="entry name" value="MscS_channel_2nd"/>
</dbReference>
<dbReference type="InterPro" id="IPR008910">
    <property type="entry name" value="MSC_TM_helix"/>
</dbReference>
<dbReference type="InterPro" id="IPR023408">
    <property type="entry name" value="MscS_beta-dom_sf"/>
</dbReference>